<reference evidence="1 2" key="1">
    <citation type="submission" date="2015-07" db="EMBL/GenBank/DDBJ databases">
        <authorList>
            <person name="Voget S."/>
            <person name="Dogs M."/>
            <person name="Brinkhoff T.H."/>
            <person name="Daniel R."/>
        </authorList>
    </citation>
    <scope>NUCLEOTIDE SEQUENCE [LARGE SCALE GENOMIC DNA]</scope>
    <source>
        <strain evidence="1 2">B14</strain>
    </source>
</reference>
<keyword evidence="2" id="KW-1185">Reference proteome</keyword>
<accession>A0ABZ2BS71</accession>
<evidence type="ECO:0000313" key="1">
    <source>
        <dbReference type="EMBL" id="WVX48285.1"/>
    </source>
</evidence>
<name>A0ABZ2BS71_9RHOB</name>
<organism evidence="1 2">
    <name type="scientific">Roseobacter fucihabitans</name>
    <dbReference type="NCBI Taxonomy" id="1537242"/>
    <lineage>
        <taxon>Bacteria</taxon>
        <taxon>Pseudomonadati</taxon>
        <taxon>Pseudomonadota</taxon>
        <taxon>Alphaproteobacteria</taxon>
        <taxon>Rhodobacterales</taxon>
        <taxon>Roseobacteraceae</taxon>
        <taxon>Roseobacter</taxon>
    </lineage>
</organism>
<proteinExistence type="predicted"/>
<dbReference type="Pfam" id="PF11843">
    <property type="entry name" value="DUF3363"/>
    <property type="match status" value="1"/>
</dbReference>
<gene>
    <name evidence="1" type="ORF">ROLI_013650</name>
</gene>
<reference evidence="2" key="2">
    <citation type="submission" date="2024-01" db="EMBL/GenBank/DDBJ databases">
        <title>Roseobacter fucihabitans sp. nov., isolated from the brown alga Fucus spiralis.</title>
        <authorList>
            <person name="Hahnke S."/>
            <person name="Berger M."/>
            <person name="Schlingloff A."/>
            <person name="Athale I."/>
            <person name="Neumann-Schaal M."/>
            <person name="Adenaya A."/>
            <person name="Poehlein A."/>
            <person name="Daniel R."/>
            <person name="Pertersen J."/>
            <person name="Brinkhoff T."/>
        </authorList>
    </citation>
    <scope>NUCLEOTIDE SEQUENCE [LARGE SCALE GENOMIC DNA]</scope>
    <source>
        <strain evidence="2">B14</strain>
    </source>
</reference>
<sequence length="123" mass="13643">MERRADHLVAEGLARRQGQRVNFARDLLATLRNRELDGVAKGLTERSGLPRHKPSEGEPVVGTFRQRLDLASGRFAMIDDGLGFSLVPWTPQLERHRGQTLTGMMTPGGGINWTLGRKRGLSL</sequence>
<evidence type="ECO:0000313" key="2">
    <source>
        <dbReference type="Proteomes" id="UP001318682"/>
    </source>
</evidence>
<dbReference type="EMBL" id="CP143423">
    <property type="protein sequence ID" value="WVX48285.1"/>
    <property type="molecule type" value="Genomic_DNA"/>
</dbReference>
<protein>
    <recommendedName>
        <fullName evidence="3">DUF3363 domain-containing protein</fullName>
    </recommendedName>
</protein>
<dbReference type="Proteomes" id="UP001318682">
    <property type="component" value="Chromosome"/>
</dbReference>
<dbReference type="InterPro" id="IPR021795">
    <property type="entry name" value="DUF3363"/>
</dbReference>
<evidence type="ECO:0008006" key="3">
    <source>
        <dbReference type="Google" id="ProtNLM"/>
    </source>
</evidence>